<evidence type="ECO:0000256" key="1">
    <source>
        <dbReference type="ARBA" id="ARBA00004651"/>
    </source>
</evidence>
<feature type="transmembrane region" description="Helical" evidence="13">
    <location>
        <begin position="116"/>
        <end position="133"/>
    </location>
</feature>
<dbReference type="PRINTS" id="PR01012">
    <property type="entry name" value="NRPEPTIDEYR"/>
</dbReference>
<keyword evidence="9 12" id="KW-0675">Receptor</keyword>
<dbReference type="PRINTS" id="PR00237">
    <property type="entry name" value="GPCRRHODOPSN"/>
</dbReference>
<dbReference type="InterPro" id="IPR017452">
    <property type="entry name" value="GPCR_Rhodpsn_7TM"/>
</dbReference>
<evidence type="ECO:0000256" key="13">
    <source>
        <dbReference type="SAM" id="Phobius"/>
    </source>
</evidence>
<name>A0AAD4R7Z2_9BILA</name>
<feature type="transmembrane region" description="Helical" evidence="13">
    <location>
        <begin position="6"/>
        <end position="27"/>
    </location>
</feature>
<evidence type="ECO:0000259" key="14">
    <source>
        <dbReference type="PROSITE" id="PS50262"/>
    </source>
</evidence>
<comment type="caution">
    <text evidence="15">The sequence shown here is derived from an EMBL/GenBank/DDBJ whole genome shotgun (WGS) entry which is preliminary data.</text>
</comment>
<feature type="transmembrane region" description="Helical" evidence="13">
    <location>
        <begin position="74"/>
        <end position="96"/>
    </location>
</feature>
<dbReference type="EMBL" id="JAKKPZ010000010">
    <property type="protein sequence ID" value="KAI1716267.1"/>
    <property type="molecule type" value="Genomic_DNA"/>
</dbReference>
<evidence type="ECO:0000256" key="3">
    <source>
        <dbReference type="ARBA" id="ARBA00022475"/>
    </source>
</evidence>
<keyword evidence="5 13" id="KW-1133">Transmembrane helix</keyword>
<dbReference type="SMART" id="SM01381">
    <property type="entry name" value="7TM_GPCR_Srsx"/>
    <property type="match status" value="1"/>
</dbReference>
<evidence type="ECO:0000256" key="5">
    <source>
        <dbReference type="ARBA" id="ARBA00022989"/>
    </source>
</evidence>
<gene>
    <name evidence="15" type="ORF">DdX_07308</name>
</gene>
<evidence type="ECO:0000313" key="15">
    <source>
        <dbReference type="EMBL" id="KAI1716267.1"/>
    </source>
</evidence>
<evidence type="ECO:0000256" key="4">
    <source>
        <dbReference type="ARBA" id="ARBA00022692"/>
    </source>
</evidence>
<evidence type="ECO:0000256" key="12">
    <source>
        <dbReference type="RuleBase" id="RU000688"/>
    </source>
</evidence>
<evidence type="ECO:0000256" key="11">
    <source>
        <dbReference type="ARBA" id="ARBA00023224"/>
    </source>
</evidence>
<dbReference type="AlphaFoldDB" id="A0AAD4R7Z2"/>
<evidence type="ECO:0000256" key="2">
    <source>
        <dbReference type="ARBA" id="ARBA00010663"/>
    </source>
</evidence>
<evidence type="ECO:0000256" key="7">
    <source>
        <dbReference type="ARBA" id="ARBA00023136"/>
    </source>
</evidence>
<proteinExistence type="inferred from homology"/>
<evidence type="ECO:0000256" key="8">
    <source>
        <dbReference type="ARBA" id="ARBA00023157"/>
    </source>
</evidence>
<sequence length="450" mass="50813">MFSLGLIFLAITVIGLIGNLLVIFVIAVNRQLHDSTNLLICNLALADLLFLTFCVPITAYSYVYSWTFSESICYITVTLQYVTCYVSVWTLVLLAFDRFISITNPAASLNVRRGNGVVYVCLTLWFLIFGLNFPQMQDVGVLTFHYNGSIGMACVDSLSIATESSTQMKARFFYWGFNLSAYVLPLTLSSLFYFLLVRSIWKQKMVRSKSSDKMKKHATKMVFVVIITFGLCWFPQNMRFFLRGLNYPNMIFWEENVNSPELLLLVQSTIQVLAYANSCINPILYGVLSERFRAGVIVAYRRFIYCDKSADSHYWSRRSAMIKALGDRGESTVGTASRAPFPLSALTTPDFASRHMLYCPDDNSRLNLTQMNGRLSTTSTNDVVLDEFLPVTPNSFMHTRTPTPISYNFVELASAKANNHHSDKIQSGPLPKTPTIFAECSFDESEVVLL</sequence>
<dbReference type="SUPFAM" id="SSF81321">
    <property type="entry name" value="Family A G protein-coupled receptor-like"/>
    <property type="match status" value="1"/>
</dbReference>
<dbReference type="GO" id="GO:0004983">
    <property type="term" value="F:neuropeptide Y receptor activity"/>
    <property type="evidence" value="ECO:0007669"/>
    <property type="project" value="InterPro"/>
</dbReference>
<keyword evidence="4 12" id="KW-0812">Transmembrane</keyword>
<evidence type="ECO:0000313" key="16">
    <source>
        <dbReference type="Proteomes" id="UP001201812"/>
    </source>
</evidence>
<dbReference type="Pfam" id="PF00001">
    <property type="entry name" value="7tm_1"/>
    <property type="match status" value="1"/>
</dbReference>
<keyword evidence="3" id="KW-1003">Cell membrane</keyword>
<dbReference type="PROSITE" id="PS50262">
    <property type="entry name" value="G_PROTEIN_RECEP_F1_2"/>
    <property type="match status" value="1"/>
</dbReference>
<evidence type="ECO:0000256" key="10">
    <source>
        <dbReference type="ARBA" id="ARBA00023180"/>
    </source>
</evidence>
<keyword evidence="8" id="KW-1015">Disulfide bond</keyword>
<keyword evidence="16" id="KW-1185">Reference proteome</keyword>
<keyword evidence="11 12" id="KW-0807">Transducer</keyword>
<dbReference type="PROSITE" id="PS00237">
    <property type="entry name" value="G_PROTEIN_RECEP_F1_1"/>
    <property type="match status" value="1"/>
</dbReference>
<feature type="domain" description="G-protein coupled receptors family 1 profile" evidence="14">
    <location>
        <begin position="18"/>
        <end position="285"/>
    </location>
</feature>
<reference evidence="15" key="1">
    <citation type="submission" date="2022-01" db="EMBL/GenBank/DDBJ databases">
        <title>Genome Sequence Resource for Two Populations of Ditylenchus destructor, the Migratory Endoparasitic Phytonematode.</title>
        <authorList>
            <person name="Zhang H."/>
            <person name="Lin R."/>
            <person name="Xie B."/>
        </authorList>
    </citation>
    <scope>NUCLEOTIDE SEQUENCE</scope>
    <source>
        <strain evidence="15">BazhouSP</strain>
    </source>
</reference>
<dbReference type="PANTHER" id="PTHR45695:SF23">
    <property type="entry name" value="GALANIN-LIKE G-PROTEIN COUPLED RECEPTOR NPR-9"/>
    <property type="match status" value="1"/>
</dbReference>
<dbReference type="PANTHER" id="PTHR45695">
    <property type="entry name" value="LEUCOKININ RECEPTOR-RELATED"/>
    <property type="match status" value="1"/>
</dbReference>
<protein>
    <submittedName>
        <fullName evidence="15">7 transmembrane receptor (Rhodopsin family) domain-containing protein</fullName>
    </submittedName>
</protein>
<dbReference type="Proteomes" id="UP001201812">
    <property type="component" value="Unassembled WGS sequence"/>
</dbReference>
<feature type="transmembrane region" description="Helical" evidence="13">
    <location>
        <begin position="218"/>
        <end position="236"/>
    </location>
</feature>
<feature type="transmembrane region" description="Helical" evidence="13">
    <location>
        <begin position="172"/>
        <end position="197"/>
    </location>
</feature>
<dbReference type="InterPro" id="IPR000611">
    <property type="entry name" value="NPY_rcpt"/>
</dbReference>
<evidence type="ECO:0000256" key="6">
    <source>
        <dbReference type="ARBA" id="ARBA00023040"/>
    </source>
</evidence>
<dbReference type="InterPro" id="IPR000276">
    <property type="entry name" value="GPCR_Rhodpsn"/>
</dbReference>
<keyword evidence="7 13" id="KW-0472">Membrane</keyword>
<organism evidence="15 16">
    <name type="scientific">Ditylenchus destructor</name>
    <dbReference type="NCBI Taxonomy" id="166010"/>
    <lineage>
        <taxon>Eukaryota</taxon>
        <taxon>Metazoa</taxon>
        <taxon>Ecdysozoa</taxon>
        <taxon>Nematoda</taxon>
        <taxon>Chromadorea</taxon>
        <taxon>Rhabditida</taxon>
        <taxon>Tylenchina</taxon>
        <taxon>Tylenchomorpha</taxon>
        <taxon>Sphaerularioidea</taxon>
        <taxon>Anguinidae</taxon>
        <taxon>Anguininae</taxon>
        <taxon>Ditylenchus</taxon>
    </lineage>
</organism>
<comment type="subcellular location">
    <subcellularLocation>
        <location evidence="1">Cell membrane</location>
        <topology evidence="1">Multi-pass membrane protein</topology>
    </subcellularLocation>
</comment>
<dbReference type="Gene3D" id="1.20.1070.10">
    <property type="entry name" value="Rhodopsin 7-helix transmembrane proteins"/>
    <property type="match status" value="1"/>
</dbReference>
<feature type="transmembrane region" description="Helical" evidence="13">
    <location>
        <begin position="39"/>
        <end position="62"/>
    </location>
</feature>
<accession>A0AAD4R7Z2</accession>
<comment type="similarity">
    <text evidence="2 12">Belongs to the G-protein coupled receptor 1 family.</text>
</comment>
<keyword evidence="10" id="KW-0325">Glycoprotein</keyword>
<keyword evidence="6 12" id="KW-0297">G-protein coupled receptor</keyword>
<dbReference type="GO" id="GO:0005886">
    <property type="term" value="C:plasma membrane"/>
    <property type="evidence" value="ECO:0007669"/>
    <property type="project" value="UniProtKB-SubCell"/>
</dbReference>
<evidence type="ECO:0000256" key="9">
    <source>
        <dbReference type="ARBA" id="ARBA00023170"/>
    </source>
</evidence>